<protein>
    <recommendedName>
        <fullName evidence="2">histidine kinase</fullName>
        <ecNumber evidence="2">2.7.13.3</ecNumber>
    </recommendedName>
</protein>
<dbReference type="InterPro" id="IPR003661">
    <property type="entry name" value="HisK_dim/P_dom"/>
</dbReference>
<evidence type="ECO:0000313" key="7">
    <source>
        <dbReference type="EMBL" id="CUS43432.1"/>
    </source>
</evidence>
<dbReference type="PROSITE" id="PS50109">
    <property type="entry name" value="HIS_KIN"/>
    <property type="match status" value="1"/>
</dbReference>
<evidence type="ECO:0000256" key="1">
    <source>
        <dbReference type="ARBA" id="ARBA00000085"/>
    </source>
</evidence>
<reference evidence="7" key="1">
    <citation type="submission" date="2015-10" db="EMBL/GenBank/DDBJ databases">
        <authorList>
            <person name="Gilbert D.G."/>
        </authorList>
    </citation>
    <scope>NUCLEOTIDE SEQUENCE</scope>
</reference>
<organism evidence="7">
    <name type="scientific">hydrothermal vent metagenome</name>
    <dbReference type="NCBI Taxonomy" id="652676"/>
    <lineage>
        <taxon>unclassified sequences</taxon>
        <taxon>metagenomes</taxon>
        <taxon>ecological metagenomes</taxon>
    </lineage>
</organism>
<evidence type="ECO:0000256" key="5">
    <source>
        <dbReference type="SAM" id="MobiDB-lite"/>
    </source>
</evidence>
<evidence type="ECO:0000256" key="3">
    <source>
        <dbReference type="ARBA" id="ARBA00022679"/>
    </source>
</evidence>
<feature type="compositionally biased region" description="Basic and acidic residues" evidence="5">
    <location>
        <begin position="523"/>
        <end position="533"/>
    </location>
</feature>
<feature type="region of interest" description="Disordered" evidence="5">
    <location>
        <begin position="236"/>
        <end position="256"/>
    </location>
</feature>
<dbReference type="Pfam" id="PF00512">
    <property type="entry name" value="HisKA"/>
    <property type="match status" value="1"/>
</dbReference>
<dbReference type="InterPro" id="IPR050351">
    <property type="entry name" value="BphY/WalK/GraS-like"/>
</dbReference>
<dbReference type="EMBL" id="CZQE01000051">
    <property type="protein sequence ID" value="CUS43432.1"/>
    <property type="molecule type" value="Genomic_DNA"/>
</dbReference>
<gene>
    <name evidence="7" type="ORF">MGWOODY_Smn3783</name>
</gene>
<sequence length="769" mass="81353">MRFDDSLETVLSADMSTPFGAQSAWRQLVDLIGRRRVPPGISAIAKLKAIRRHVPPPIRAASARGLAFADPPAALVQLFAEDDPVIAAPVLRTARLRADEWIAMLSGMSPAARSVLRHRRDLPPVVSRALEGFGSVDFVLSAGTAVAPDERHTGRPAAPVEAEIPPTVEIPGIEAGSAEVESDAAEAPEVETGEVGIEGYPPTEAEVATIDWTDVLGPLPANEPESTTLHVTAPEPERAMPEPEVAESRTEEPQLVAEPRDVVEEPAVEARLIAPPESTFVSFASVALGLPVVAEAFRQTGDAAGSIGPLQPAEAAESLEPAEIQESADIPEYVETSEPVETLASEAPETVASQTSASEPAGPVPVAEVIEIAKLQPPPAEAASGMFQIAELVARIDAWQRQRDESPAAPIQSEIQPELFEFESIQAQSFRFETDASGVVRWIEGAARAPLIGLSLDLAALPGGSRVDGAVAGAFRRRAGFANARLVVDGESDAAGQWRITGIPVFDRESGRFTGYRGTARRPRPDETAEPRSNRNPASDALRQLVHELRTPTNAIAGFAEMIETQMLGPVPQVYRTYATDIRNQAGSLLTAIDDIDMAARIDSKALDLRPGEVPLVPLLKRIADDLAPLATLRGTVIDVYAGDSELAIAGDDRAVERLIGRLMATLVASGGRDERIGIAATLEADSVVAIVFDRPAALAAYGGDSLLTIDAETEAERDGAPLLGTGFALRLARNLAAELCGTLVIADKALTLRLPAAVIDSVEQVSSN</sequence>
<keyword evidence="4 7" id="KW-0418">Kinase</keyword>
<dbReference type="GO" id="GO:0030295">
    <property type="term" value="F:protein kinase activator activity"/>
    <property type="evidence" value="ECO:0007669"/>
    <property type="project" value="TreeGrafter"/>
</dbReference>
<comment type="catalytic activity">
    <reaction evidence="1">
        <text>ATP + protein L-histidine = ADP + protein N-phospho-L-histidine.</text>
        <dbReference type="EC" id="2.7.13.3"/>
    </reaction>
</comment>
<evidence type="ECO:0000256" key="2">
    <source>
        <dbReference type="ARBA" id="ARBA00012438"/>
    </source>
</evidence>
<evidence type="ECO:0000259" key="6">
    <source>
        <dbReference type="PROSITE" id="PS50109"/>
    </source>
</evidence>
<dbReference type="SUPFAM" id="SSF47384">
    <property type="entry name" value="Homodimeric domain of signal transducing histidine kinase"/>
    <property type="match status" value="1"/>
</dbReference>
<dbReference type="PANTHER" id="PTHR42878:SF14">
    <property type="entry name" value="OSMOLARITY TWO-COMPONENT SYSTEM PROTEIN SSK1"/>
    <property type="match status" value="1"/>
</dbReference>
<dbReference type="InterPro" id="IPR005467">
    <property type="entry name" value="His_kinase_dom"/>
</dbReference>
<dbReference type="AlphaFoldDB" id="A0A161KCL5"/>
<dbReference type="GO" id="GO:0007234">
    <property type="term" value="P:osmosensory signaling via phosphorelay pathway"/>
    <property type="evidence" value="ECO:0007669"/>
    <property type="project" value="TreeGrafter"/>
</dbReference>
<proteinExistence type="predicted"/>
<dbReference type="SMART" id="SM00388">
    <property type="entry name" value="HisKA"/>
    <property type="match status" value="1"/>
</dbReference>
<evidence type="ECO:0000256" key="4">
    <source>
        <dbReference type="ARBA" id="ARBA00022777"/>
    </source>
</evidence>
<feature type="domain" description="Histidine kinase" evidence="6">
    <location>
        <begin position="544"/>
        <end position="749"/>
    </location>
</feature>
<dbReference type="Gene3D" id="1.10.287.130">
    <property type="match status" value="1"/>
</dbReference>
<accession>A0A161KCL5</accession>
<dbReference type="EC" id="2.7.13.3" evidence="2"/>
<feature type="region of interest" description="Disordered" evidence="5">
    <location>
        <begin position="514"/>
        <end position="538"/>
    </location>
</feature>
<dbReference type="PANTHER" id="PTHR42878">
    <property type="entry name" value="TWO-COMPONENT HISTIDINE KINASE"/>
    <property type="match status" value="1"/>
</dbReference>
<dbReference type="CDD" id="cd00082">
    <property type="entry name" value="HisKA"/>
    <property type="match status" value="1"/>
</dbReference>
<dbReference type="GO" id="GO:0000155">
    <property type="term" value="F:phosphorelay sensor kinase activity"/>
    <property type="evidence" value="ECO:0007669"/>
    <property type="project" value="InterPro"/>
</dbReference>
<keyword evidence="3" id="KW-0808">Transferase</keyword>
<name>A0A161KCL5_9ZZZZ</name>
<dbReference type="GO" id="GO:0000156">
    <property type="term" value="F:phosphorelay response regulator activity"/>
    <property type="evidence" value="ECO:0007669"/>
    <property type="project" value="TreeGrafter"/>
</dbReference>
<dbReference type="InterPro" id="IPR036097">
    <property type="entry name" value="HisK_dim/P_sf"/>
</dbReference>